<evidence type="ECO:0000256" key="3">
    <source>
        <dbReference type="ARBA" id="ARBA00022692"/>
    </source>
</evidence>
<evidence type="ECO:0000256" key="7">
    <source>
        <dbReference type="ARBA" id="ARBA00023136"/>
    </source>
</evidence>
<comment type="similarity">
    <text evidence="2">Belongs to the malectin family.</text>
</comment>
<keyword evidence="5" id="KW-0256">Endoplasmic reticulum</keyword>
<gene>
    <name evidence="11" type="ORF">ACFFLM_15025</name>
</gene>
<comment type="subcellular location">
    <subcellularLocation>
        <location evidence="1">Endoplasmic reticulum membrane</location>
        <topology evidence="1">Single-pass type I membrane protein</topology>
    </subcellularLocation>
</comment>
<evidence type="ECO:0000256" key="5">
    <source>
        <dbReference type="ARBA" id="ARBA00022824"/>
    </source>
</evidence>
<organism evidence="11 12">
    <name type="scientific">Deinococcus oregonensis</name>
    <dbReference type="NCBI Taxonomy" id="1805970"/>
    <lineage>
        <taxon>Bacteria</taxon>
        <taxon>Thermotogati</taxon>
        <taxon>Deinococcota</taxon>
        <taxon>Deinococci</taxon>
        <taxon>Deinococcales</taxon>
        <taxon>Deinococcaceae</taxon>
        <taxon>Deinococcus</taxon>
    </lineage>
</organism>
<proteinExistence type="inferred from homology"/>
<evidence type="ECO:0000313" key="12">
    <source>
        <dbReference type="Proteomes" id="UP001589733"/>
    </source>
</evidence>
<evidence type="ECO:0000259" key="10">
    <source>
        <dbReference type="SMART" id="SM00776"/>
    </source>
</evidence>
<dbReference type="RefSeq" id="WP_380011805.1">
    <property type="nucleotide sequence ID" value="NZ_JBHLYR010000045.1"/>
</dbReference>
<dbReference type="PROSITE" id="PS51257">
    <property type="entry name" value="PROKAR_LIPOPROTEIN"/>
    <property type="match status" value="1"/>
</dbReference>
<evidence type="ECO:0000313" key="11">
    <source>
        <dbReference type="EMBL" id="MFB9993284.1"/>
    </source>
</evidence>
<keyword evidence="7" id="KW-0472">Membrane</keyword>
<keyword evidence="9" id="KW-0119">Carbohydrate metabolism</keyword>
<dbReference type="InterPro" id="IPR008979">
    <property type="entry name" value="Galactose-bd-like_sf"/>
</dbReference>
<dbReference type="InterPro" id="IPR021720">
    <property type="entry name" value="Malectin_dom"/>
</dbReference>
<keyword evidence="6" id="KW-1133">Transmembrane helix</keyword>
<evidence type="ECO:0000256" key="4">
    <source>
        <dbReference type="ARBA" id="ARBA00022729"/>
    </source>
</evidence>
<dbReference type="Gene3D" id="2.60.40.10">
    <property type="entry name" value="Immunoglobulins"/>
    <property type="match status" value="2"/>
</dbReference>
<comment type="caution">
    <text evidence="11">The sequence shown here is derived from an EMBL/GenBank/DDBJ whole genome shotgun (WGS) entry which is preliminary data.</text>
</comment>
<evidence type="ECO:0000256" key="8">
    <source>
        <dbReference type="ARBA" id="ARBA00023180"/>
    </source>
</evidence>
<keyword evidence="12" id="KW-1185">Reference proteome</keyword>
<accession>A0ABV6B0K1</accession>
<evidence type="ECO:0000256" key="9">
    <source>
        <dbReference type="ARBA" id="ARBA00023277"/>
    </source>
</evidence>
<dbReference type="PANTHER" id="PTHR13460">
    <property type="match status" value="1"/>
</dbReference>
<evidence type="ECO:0000256" key="1">
    <source>
        <dbReference type="ARBA" id="ARBA00004115"/>
    </source>
</evidence>
<dbReference type="InterPro" id="IPR013222">
    <property type="entry name" value="Glyco_hyd_98_carb-bd"/>
</dbReference>
<dbReference type="Pfam" id="PF08305">
    <property type="entry name" value="NPCBM"/>
    <property type="match status" value="2"/>
</dbReference>
<evidence type="ECO:0000256" key="2">
    <source>
        <dbReference type="ARBA" id="ARBA00009141"/>
    </source>
</evidence>
<keyword evidence="3" id="KW-0812">Transmembrane</keyword>
<dbReference type="SMART" id="SM00776">
    <property type="entry name" value="NPCBM"/>
    <property type="match status" value="2"/>
</dbReference>
<dbReference type="Pfam" id="PF11721">
    <property type="entry name" value="Malectin"/>
    <property type="match status" value="1"/>
</dbReference>
<keyword evidence="8" id="KW-0325">Glycoprotein</keyword>
<keyword evidence="4" id="KW-0732">Signal</keyword>
<feature type="domain" description="Glycosyl hydrolase family 98 putative carbohydrate-binding module" evidence="10">
    <location>
        <begin position="241"/>
        <end position="386"/>
    </location>
</feature>
<dbReference type="PANTHER" id="PTHR13460:SF0">
    <property type="entry name" value="MALECTIN"/>
    <property type="match status" value="1"/>
</dbReference>
<dbReference type="Gene3D" id="2.60.120.430">
    <property type="entry name" value="Galactose-binding lectin"/>
    <property type="match status" value="1"/>
</dbReference>
<dbReference type="Proteomes" id="UP001589733">
    <property type="component" value="Unassembled WGS sequence"/>
</dbReference>
<dbReference type="InterPro" id="IPR013783">
    <property type="entry name" value="Ig-like_fold"/>
</dbReference>
<sequence length="967" mass="102411">MAEVKEQRSRRAGRQRLGAGVMGLALALMSCSQNTPQTQLAQDDPYAGGKSYPWSDRLEAVAGDPYADGKTYPWTGARAAAPGLTALAQGSNDNFLSDLTWTSATNAWGPIEKDRSNGDKLEGDGLPLTIGGQVFAKGLGVHAAAEVSYALGGMCNVFTAQVGLDDEVGDKGTVVFQVWNGTTSKLYDSGTVRGIDAAKPVSVNIAGVQNLRLVVTNNGDGISFDHADWGGAKVSCPTRQPSGENQLSDLPWTGATNTWGPVERDQSNGEKLAGDGKTLTMNGVTFAKGLGVHASSTITYGLAARCNVFSAQVGVDDEVGSNGSVVFQVYGDGVKLYETPIRRGTDPALPISVPVSGVNELRLVVTDGANGVSSDHADWADAKVSCTDDTTPPVTPAALSAAPALDGITLDWADNTEPDLAGYRVYRSPSANGPFSLLTPQLLTTSVYSDPAPEGVRSYYQVVSVDAAGNMSLPASANATRPSGGGSPVLSVENLDGVPFFDRLVFSRIGSLTAPPSNGVHDRVTLRLKNTGSSMLRVSDLPISGPWVLDPAPTLPNDLAPGGFLDVRLRFVAEATKYQAGTLTVASNDASKPAYAVQLAGLWQSVSEGGQEPNVFQLRDAFGYTLSLLGGEPTLDQKGLVRAQGDEVLSGYWQRADETQPVTVRQLAAYHTQGNTGTLYWHDKRDATVKTILVHAGVDAQTVLPRQNGSLAPSNTTFAPPAGTTFGFRIDGEWSDPRKNSQTADRNNGCLRPCGQHLRFWPVKDRAGVPLPNTYFVIMDYAGINYDYNDNLYLISNLKPAPMLLNVGGATFTDPLTGNVWQSDKDPNGDAPYTPTTAINEGSASSTYDIAGTDNDLLYRTYRGNVGTSTPQESRQISFNIPINNGTYLVKLHFADLAWTVPGKRIFDVSAEGVLRVPNLDIVAQSGGGKTALVVPIDNVQVTDGKLTLDLKASVDFPAISGIEIVR</sequence>
<protein>
    <submittedName>
        <fullName evidence="11">NPCBM/NEW2 domain-containing protein</fullName>
    </submittedName>
</protein>
<dbReference type="Gene3D" id="2.60.120.1060">
    <property type="entry name" value="NPCBM/NEW2 domain"/>
    <property type="match status" value="2"/>
</dbReference>
<evidence type="ECO:0000256" key="6">
    <source>
        <dbReference type="ARBA" id="ARBA00022989"/>
    </source>
</evidence>
<dbReference type="EMBL" id="JBHLYR010000045">
    <property type="protein sequence ID" value="MFB9993284.1"/>
    <property type="molecule type" value="Genomic_DNA"/>
</dbReference>
<feature type="domain" description="Glycosyl hydrolase family 98 putative carbohydrate-binding module" evidence="10">
    <location>
        <begin position="90"/>
        <end position="236"/>
    </location>
</feature>
<name>A0ABV6B0K1_9DEIO</name>
<dbReference type="SUPFAM" id="SSF49785">
    <property type="entry name" value="Galactose-binding domain-like"/>
    <property type="match status" value="3"/>
</dbReference>
<dbReference type="InterPro" id="IPR038637">
    <property type="entry name" value="NPCBM_sf"/>
</dbReference>
<dbReference type="InterPro" id="IPR039155">
    <property type="entry name" value="MLEC"/>
</dbReference>
<reference evidence="11 12" key="1">
    <citation type="submission" date="2024-09" db="EMBL/GenBank/DDBJ databases">
        <authorList>
            <person name="Sun Q."/>
            <person name="Mori K."/>
        </authorList>
    </citation>
    <scope>NUCLEOTIDE SEQUENCE [LARGE SCALE GENOMIC DNA]</scope>
    <source>
        <strain evidence="11 12">JCM 13503</strain>
    </source>
</reference>